<proteinExistence type="predicted"/>
<feature type="region of interest" description="Disordered" evidence="1">
    <location>
        <begin position="147"/>
        <end position="166"/>
    </location>
</feature>
<feature type="compositionally biased region" description="Pro residues" evidence="1">
    <location>
        <begin position="155"/>
        <end position="166"/>
    </location>
</feature>
<keyword evidence="4" id="KW-0648">Protein biosynthesis</keyword>
<feature type="chain" id="PRO_5007389929" evidence="2">
    <location>
        <begin position="37"/>
        <end position="268"/>
    </location>
</feature>
<evidence type="ECO:0000256" key="2">
    <source>
        <dbReference type="SAM" id="SignalP"/>
    </source>
</evidence>
<reference evidence="4" key="2">
    <citation type="submission" date="2014-07" db="EMBL/GenBank/DDBJ databases">
        <authorList>
            <person name="Hull J."/>
        </authorList>
    </citation>
    <scope>NUCLEOTIDE SEQUENCE</scope>
</reference>
<protein>
    <submittedName>
        <fullName evidence="4">Translation initiation factor IF-2</fullName>
    </submittedName>
</protein>
<feature type="non-terminal residue" evidence="4">
    <location>
        <position position="1"/>
    </location>
</feature>
<gene>
    <name evidence="4" type="primary">infB_22</name>
    <name evidence="3" type="synonym">infB_88</name>
    <name evidence="3" type="ORF">CM83_49119</name>
    <name evidence="4" type="ORF">CM83_49120</name>
</gene>
<keyword evidence="2" id="KW-0732">Signal</keyword>
<dbReference type="EMBL" id="GBHO01019841">
    <property type="protein sequence ID" value="JAG23763.1"/>
    <property type="molecule type" value="Transcribed_RNA"/>
</dbReference>
<feature type="region of interest" description="Disordered" evidence="1">
    <location>
        <begin position="71"/>
        <end position="141"/>
    </location>
</feature>
<evidence type="ECO:0000313" key="3">
    <source>
        <dbReference type="EMBL" id="JAG23761.1"/>
    </source>
</evidence>
<dbReference type="EMBL" id="GBHO01019843">
    <property type="protein sequence ID" value="JAG23761.1"/>
    <property type="molecule type" value="Transcribed_RNA"/>
</dbReference>
<keyword evidence="4" id="KW-0396">Initiation factor</keyword>
<feature type="compositionally biased region" description="Pro residues" evidence="1">
    <location>
        <begin position="77"/>
        <end position="89"/>
    </location>
</feature>
<dbReference type="AlphaFoldDB" id="A0A0A9XY17"/>
<evidence type="ECO:0000313" key="4">
    <source>
        <dbReference type="EMBL" id="JAG23763.1"/>
    </source>
</evidence>
<feature type="region of interest" description="Disordered" evidence="1">
    <location>
        <begin position="223"/>
        <end position="268"/>
    </location>
</feature>
<organism evidence="4">
    <name type="scientific">Lygus hesperus</name>
    <name type="common">Western plant bug</name>
    <dbReference type="NCBI Taxonomy" id="30085"/>
    <lineage>
        <taxon>Eukaryota</taxon>
        <taxon>Metazoa</taxon>
        <taxon>Ecdysozoa</taxon>
        <taxon>Arthropoda</taxon>
        <taxon>Hexapoda</taxon>
        <taxon>Insecta</taxon>
        <taxon>Pterygota</taxon>
        <taxon>Neoptera</taxon>
        <taxon>Paraneoptera</taxon>
        <taxon>Hemiptera</taxon>
        <taxon>Heteroptera</taxon>
        <taxon>Panheteroptera</taxon>
        <taxon>Cimicomorpha</taxon>
        <taxon>Miridae</taxon>
        <taxon>Mirini</taxon>
        <taxon>Lygus</taxon>
    </lineage>
</organism>
<evidence type="ECO:0000256" key="1">
    <source>
        <dbReference type="SAM" id="MobiDB-lite"/>
    </source>
</evidence>
<accession>A0A0A9XY17</accession>
<feature type="signal peptide" evidence="2">
    <location>
        <begin position="1"/>
        <end position="36"/>
    </location>
</feature>
<reference evidence="4" key="1">
    <citation type="journal article" date="2014" name="PLoS ONE">
        <title>Transcriptome-Based Identification of ABC Transporters in the Western Tarnished Plant Bug Lygus hesperus.</title>
        <authorList>
            <person name="Hull J.J."/>
            <person name="Chaney K."/>
            <person name="Geib S.M."/>
            <person name="Fabrick J.A."/>
            <person name="Brent C.S."/>
            <person name="Walsh D."/>
            <person name="Lavine L.C."/>
        </authorList>
    </citation>
    <scope>NUCLEOTIDE SEQUENCE</scope>
</reference>
<sequence>WTQLPFRTYVLRLPTMAKLIFLTCLFVAVWLTEALAEDKWVWGGNGRSAKLSRDPVRGKYGVVEEPELPYEPYSPVVRPPPSNLPPLVRPTPSDRPYDGRFDTRPNNSPRPGLGSYYSRPGVVGGDRLPGGYDRPGQGFDRPYDRLPNEAGRYPGPTPPFVRPPPPINPTKPGIISSHEDNDPTKFDKCKCTHSFNCKSPGISFGSCDAGKKYCCEKRINHSNGIPIDDGSIPEVLAGPGGPVDHLRPHQGQYNNRDNLYGRLEPRRP</sequence>
<dbReference type="GO" id="GO:0003743">
    <property type="term" value="F:translation initiation factor activity"/>
    <property type="evidence" value="ECO:0007669"/>
    <property type="project" value="UniProtKB-KW"/>
</dbReference>
<name>A0A0A9XY17_LYGHE</name>